<sequence length="80" mass="9236">MTHQQLSFAFICCICKFAHLKTASNGKQTTSEEYETPILLPRKRQLSRKKIAPSVECFLVTMLFVIAVQVYNSFHLEKLE</sequence>
<gene>
    <name evidence="2" type="ORF">BTMF_LOCUS1100</name>
</gene>
<accession>A0A0R3Q619</accession>
<feature type="transmembrane region" description="Helical" evidence="1">
    <location>
        <begin position="51"/>
        <end position="71"/>
    </location>
</feature>
<reference evidence="2 3" key="2">
    <citation type="submission" date="2018-11" db="EMBL/GenBank/DDBJ databases">
        <authorList>
            <consortium name="Pathogen Informatics"/>
        </authorList>
    </citation>
    <scope>NUCLEOTIDE SEQUENCE [LARGE SCALE GENOMIC DNA]</scope>
</reference>
<dbReference type="AlphaFoldDB" id="A0A0R3Q619"/>
<keyword evidence="1" id="KW-0472">Membrane</keyword>
<dbReference type="EMBL" id="UZAG01000743">
    <property type="protein sequence ID" value="VDO09426.1"/>
    <property type="molecule type" value="Genomic_DNA"/>
</dbReference>
<dbReference type="Proteomes" id="UP000280834">
    <property type="component" value="Unassembled WGS sequence"/>
</dbReference>
<reference evidence="4" key="1">
    <citation type="submission" date="2017-02" db="UniProtKB">
        <authorList>
            <consortium name="WormBaseParasite"/>
        </authorList>
    </citation>
    <scope>IDENTIFICATION</scope>
</reference>
<evidence type="ECO:0000313" key="2">
    <source>
        <dbReference type="EMBL" id="VDO09426.1"/>
    </source>
</evidence>
<keyword evidence="3" id="KW-1185">Reference proteome</keyword>
<dbReference type="WBParaSite" id="BTMF_0000177001-mRNA-1">
    <property type="protein sequence ID" value="BTMF_0000177001-mRNA-1"/>
    <property type="gene ID" value="BTMF_0000177001"/>
</dbReference>
<evidence type="ECO:0000256" key="1">
    <source>
        <dbReference type="SAM" id="Phobius"/>
    </source>
</evidence>
<evidence type="ECO:0000313" key="3">
    <source>
        <dbReference type="Proteomes" id="UP000280834"/>
    </source>
</evidence>
<organism evidence="4">
    <name type="scientific">Brugia timori</name>
    <dbReference type="NCBI Taxonomy" id="42155"/>
    <lineage>
        <taxon>Eukaryota</taxon>
        <taxon>Metazoa</taxon>
        <taxon>Ecdysozoa</taxon>
        <taxon>Nematoda</taxon>
        <taxon>Chromadorea</taxon>
        <taxon>Rhabditida</taxon>
        <taxon>Spirurina</taxon>
        <taxon>Spiruromorpha</taxon>
        <taxon>Filarioidea</taxon>
        <taxon>Onchocercidae</taxon>
        <taxon>Brugia</taxon>
    </lineage>
</organism>
<evidence type="ECO:0000313" key="4">
    <source>
        <dbReference type="WBParaSite" id="BTMF_0000177001-mRNA-1"/>
    </source>
</evidence>
<keyword evidence="1" id="KW-0812">Transmembrane</keyword>
<keyword evidence="1" id="KW-1133">Transmembrane helix</keyword>
<protein>
    <submittedName>
        <fullName evidence="4">Secreted protein</fullName>
    </submittedName>
</protein>
<proteinExistence type="predicted"/>
<name>A0A0R3Q619_9BILA</name>